<dbReference type="Proteomes" id="UP001497516">
    <property type="component" value="Chromosome 1"/>
</dbReference>
<dbReference type="EMBL" id="OZ034813">
    <property type="protein sequence ID" value="CAL1357912.1"/>
    <property type="molecule type" value="Genomic_DNA"/>
</dbReference>
<dbReference type="PANTHER" id="PTHR31929">
    <property type="entry name" value="SAUR-LIKE AUXIN-RESPONSIVE PROTEIN FAMILY-RELATED"/>
    <property type="match status" value="1"/>
</dbReference>
<name>A0AAV2CMV2_9ROSI</name>
<accession>A0AAV2CMV2</accession>
<sequence length="93" mass="10290">MAILCPSVLPRPSPRRCSSISSDVPKGFVAVYVGEGGKRKRFVIPVSFLNSPSFQVLLRLAEEEFGFNHPMGRLTIPCKEEMFISVTSSLCRS</sequence>
<comment type="similarity">
    <text evidence="1">Belongs to the ARG7 family.</text>
</comment>
<organism evidence="2 4">
    <name type="scientific">Linum trigynum</name>
    <dbReference type="NCBI Taxonomy" id="586398"/>
    <lineage>
        <taxon>Eukaryota</taxon>
        <taxon>Viridiplantae</taxon>
        <taxon>Streptophyta</taxon>
        <taxon>Embryophyta</taxon>
        <taxon>Tracheophyta</taxon>
        <taxon>Spermatophyta</taxon>
        <taxon>Magnoliopsida</taxon>
        <taxon>eudicotyledons</taxon>
        <taxon>Gunneridae</taxon>
        <taxon>Pentapetalae</taxon>
        <taxon>rosids</taxon>
        <taxon>fabids</taxon>
        <taxon>Malpighiales</taxon>
        <taxon>Linaceae</taxon>
        <taxon>Linum</taxon>
    </lineage>
</organism>
<evidence type="ECO:0000313" key="4">
    <source>
        <dbReference type="Proteomes" id="UP001497516"/>
    </source>
</evidence>
<dbReference type="Proteomes" id="UP001497516">
    <property type="component" value="Chromosome 6"/>
</dbReference>
<dbReference type="GO" id="GO:0009733">
    <property type="term" value="P:response to auxin"/>
    <property type="evidence" value="ECO:0007669"/>
    <property type="project" value="InterPro"/>
</dbReference>
<keyword evidence="4" id="KW-1185">Reference proteome</keyword>
<dbReference type="EMBL" id="OZ034819">
    <property type="protein sequence ID" value="CAL1391976.1"/>
    <property type="molecule type" value="Genomic_DNA"/>
</dbReference>
<dbReference type="InterPro" id="IPR003676">
    <property type="entry name" value="SAUR_fam"/>
</dbReference>
<dbReference type="Pfam" id="PF02519">
    <property type="entry name" value="Auxin_inducible"/>
    <property type="match status" value="1"/>
</dbReference>
<evidence type="ECO:0000313" key="2">
    <source>
        <dbReference type="EMBL" id="CAL1357912.1"/>
    </source>
</evidence>
<proteinExistence type="inferred from homology"/>
<gene>
    <name evidence="3" type="ORF">LTRI10_LOCUS32659</name>
    <name evidence="2" type="ORF">LTRI10_LOCUS5508</name>
</gene>
<reference evidence="2 4" key="1">
    <citation type="submission" date="2024-04" db="EMBL/GenBank/DDBJ databases">
        <authorList>
            <person name="Fracassetti M."/>
        </authorList>
    </citation>
    <scope>NUCLEOTIDE SEQUENCE [LARGE SCALE GENOMIC DNA]</scope>
</reference>
<evidence type="ECO:0000313" key="3">
    <source>
        <dbReference type="EMBL" id="CAL1391976.1"/>
    </source>
</evidence>
<dbReference type="AlphaFoldDB" id="A0AAV2CMV2"/>
<protein>
    <submittedName>
        <fullName evidence="2">Uncharacterized protein</fullName>
    </submittedName>
</protein>
<evidence type="ECO:0000256" key="1">
    <source>
        <dbReference type="ARBA" id="ARBA00006974"/>
    </source>
</evidence>